<dbReference type="Gene3D" id="1.20.140.10">
    <property type="entry name" value="Butyryl-CoA Dehydrogenase, subunit A, domain 3"/>
    <property type="match status" value="1"/>
</dbReference>
<evidence type="ECO:0000259" key="6">
    <source>
        <dbReference type="Pfam" id="PF00441"/>
    </source>
</evidence>
<dbReference type="Proteomes" id="UP000444960">
    <property type="component" value="Unassembled WGS sequence"/>
</dbReference>
<evidence type="ECO:0000256" key="5">
    <source>
        <dbReference type="ARBA" id="ARBA00023002"/>
    </source>
</evidence>
<name>A0A7I9V8U5_9ACTN</name>
<sequence length="345" mass="35802">MTTTPAAVTEVDSDLQAMLADVFTAHRDALAEAPRTVTWDDDLWATLTELGLTRLTGSDDAGGSGAGWTEAAELLRAAAAAGVPTPYVEHDLLAGWLLETAGLPVDDARRTAAVVDADGVAHGVGWADSADKIVVVHRSGDGWTVSDVDCSNIRVTAGVNRAGEPRARIVVDTSTLAGTPVDAAIPDLFRLRGALARGIQVSGALESILRLSVEHTTARVQFGRPLSRFQAVQNAVSDIAAEAALARTVTEGAVVEAVASSWGGSTAFKVAVARSCVGHAASVAVRAGHQVHGAIGTTREHRLHEFTRPALAWRSEFGSVSSWDRVVADAALGAGPDGLWALITS</sequence>
<keyword evidence="3" id="KW-0285">Flavoprotein</keyword>
<organism evidence="8 9">
    <name type="scientific">Gordonia spumicola</name>
    <dbReference type="NCBI Taxonomy" id="589161"/>
    <lineage>
        <taxon>Bacteria</taxon>
        <taxon>Bacillati</taxon>
        <taxon>Actinomycetota</taxon>
        <taxon>Actinomycetes</taxon>
        <taxon>Mycobacteriales</taxon>
        <taxon>Gordoniaceae</taxon>
        <taxon>Gordonia</taxon>
    </lineage>
</organism>
<dbReference type="InterPro" id="IPR037069">
    <property type="entry name" value="AcylCoA_DH/ox_N_sf"/>
</dbReference>
<comment type="cofactor">
    <cofactor evidence="1">
        <name>FAD</name>
        <dbReference type="ChEBI" id="CHEBI:57692"/>
    </cofactor>
</comment>
<dbReference type="EMBL" id="BJOV01000003">
    <property type="protein sequence ID" value="GEE01652.1"/>
    <property type="molecule type" value="Genomic_DNA"/>
</dbReference>
<proteinExistence type="inferred from homology"/>
<keyword evidence="9" id="KW-1185">Reference proteome</keyword>
<reference evidence="9" key="1">
    <citation type="submission" date="2019-06" db="EMBL/GenBank/DDBJ databases">
        <title>Gordonia isolated from sludge of a wastewater treatment plant.</title>
        <authorList>
            <person name="Tamura T."/>
            <person name="Aoyama K."/>
            <person name="Kang Y."/>
            <person name="Saito S."/>
            <person name="Akiyama N."/>
            <person name="Yazawa K."/>
            <person name="Gonoi T."/>
            <person name="Mikami Y."/>
        </authorList>
    </citation>
    <scope>NUCLEOTIDE SEQUENCE [LARGE SCALE GENOMIC DNA]</scope>
    <source>
        <strain evidence="9">NBRC 107696</strain>
    </source>
</reference>
<dbReference type="GO" id="GO:0050660">
    <property type="term" value="F:flavin adenine dinucleotide binding"/>
    <property type="evidence" value="ECO:0007669"/>
    <property type="project" value="InterPro"/>
</dbReference>
<dbReference type="RefSeq" id="WP_228461374.1">
    <property type="nucleotide sequence ID" value="NZ_BJOV01000003.1"/>
</dbReference>
<feature type="domain" description="Acyl-CoA dehydrogenase/oxidase C-terminal" evidence="6">
    <location>
        <begin position="195"/>
        <end position="316"/>
    </location>
</feature>
<evidence type="ECO:0000256" key="4">
    <source>
        <dbReference type="ARBA" id="ARBA00022827"/>
    </source>
</evidence>
<evidence type="ECO:0000313" key="7">
    <source>
        <dbReference type="EMBL" id="GEE01652.1"/>
    </source>
</evidence>
<dbReference type="SUPFAM" id="SSF56645">
    <property type="entry name" value="Acyl-CoA dehydrogenase NM domain-like"/>
    <property type="match status" value="1"/>
</dbReference>
<dbReference type="InterPro" id="IPR009100">
    <property type="entry name" value="AcylCoA_DH/oxidase_NM_dom_sf"/>
</dbReference>
<dbReference type="Pfam" id="PF00441">
    <property type="entry name" value="Acyl-CoA_dh_1"/>
    <property type="match status" value="1"/>
</dbReference>
<dbReference type="SUPFAM" id="SSF47203">
    <property type="entry name" value="Acyl-CoA dehydrogenase C-terminal domain-like"/>
    <property type="match status" value="1"/>
</dbReference>
<dbReference type="InterPro" id="IPR009075">
    <property type="entry name" value="AcylCo_DH/oxidase_C"/>
</dbReference>
<dbReference type="Gene3D" id="1.10.540.10">
    <property type="entry name" value="Acyl-CoA dehydrogenase/oxidase, N-terminal domain"/>
    <property type="match status" value="1"/>
</dbReference>
<evidence type="ECO:0000256" key="2">
    <source>
        <dbReference type="ARBA" id="ARBA00009347"/>
    </source>
</evidence>
<dbReference type="GO" id="GO:0003995">
    <property type="term" value="F:acyl-CoA dehydrogenase activity"/>
    <property type="evidence" value="ECO:0007669"/>
    <property type="project" value="TreeGrafter"/>
</dbReference>
<dbReference type="PANTHER" id="PTHR43884">
    <property type="entry name" value="ACYL-COA DEHYDROGENASE"/>
    <property type="match status" value="1"/>
</dbReference>
<keyword evidence="4" id="KW-0274">FAD</keyword>
<dbReference type="PANTHER" id="PTHR43884:SF20">
    <property type="entry name" value="ACYL-COA DEHYDROGENASE FADE28"/>
    <property type="match status" value="1"/>
</dbReference>
<comment type="similarity">
    <text evidence="2">Belongs to the acyl-CoA dehydrogenase family.</text>
</comment>
<dbReference type="AlphaFoldDB" id="A0A7I9V8U5"/>
<keyword evidence="5" id="KW-0560">Oxidoreductase</keyword>
<comment type="caution">
    <text evidence="8">The sequence shown here is derived from an EMBL/GenBank/DDBJ whole genome shotgun (WGS) entry which is preliminary data.</text>
</comment>
<evidence type="ECO:0000256" key="3">
    <source>
        <dbReference type="ARBA" id="ARBA00022630"/>
    </source>
</evidence>
<evidence type="ECO:0000256" key="1">
    <source>
        <dbReference type="ARBA" id="ARBA00001974"/>
    </source>
</evidence>
<accession>A0A7I9V8U5</accession>
<dbReference type="InterPro" id="IPR036250">
    <property type="entry name" value="AcylCo_DH-like_C"/>
</dbReference>
<evidence type="ECO:0000313" key="8">
    <source>
        <dbReference type="EMBL" id="GEE01808.1"/>
    </source>
</evidence>
<protein>
    <submittedName>
        <fullName evidence="8">Acyl-CoA dehydrogenase</fullName>
    </submittedName>
</protein>
<gene>
    <name evidence="7" type="ORF">nbrc107696_20980</name>
    <name evidence="8" type="ORF">nbrc107696_22540</name>
</gene>
<evidence type="ECO:0000313" key="9">
    <source>
        <dbReference type="Proteomes" id="UP000444960"/>
    </source>
</evidence>
<reference evidence="8" key="2">
    <citation type="journal article" date="2020" name="Int. J. Syst. Evol. Microbiol.">
        <title>Gordonia crocea sp. nov. and Gordonia spumicola sp. nov. isolated from sludge of a wastewater treatment plant.</title>
        <authorList>
            <person name="Tamura T."/>
            <person name="Saito S."/>
            <person name="Hamada M."/>
            <person name="Kang Y."/>
            <person name="Hoshino Y."/>
            <person name="Gonoi T."/>
            <person name="Mikami Y."/>
            <person name="Yaguchi T."/>
        </authorList>
    </citation>
    <scope>NUCLEOTIDE SEQUENCE</scope>
    <source>
        <strain evidence="8">NBRC 107696</strain>
    </source>
</reference>
<dbReference type="EMBL" id="BJOV01000004">
    <property type="protein sequence ID" value="GEE01808.1"/>
    <property type="molecule type" value="Genomic_DNA"/>
</dbReference>